<dbReference type="Pfam" id="PF01243">
    <property type="entry name" value="PNPOx_N"/>
    <property type="match status" value="1"/>
</dbReference>
<dbReference type="PANTHER" id="PTHR42815:SF2">
    <property type="entry name" value="FAD-BINDING, PUTATIVE (AFU_ORTHOLOGUE AFUA_6G07600)-RELATED"/>
    <property type="match status" value="1"/>
</dbReference>
<evidence type="ECO:0000313" key="4">
    <source>
        <dbReference type="Proteomes" id="UP000238312"/>
    </source>
</evidence>
<gene>
    <name evidence="3" type="ORF">B0I32_1479</name>
</gene>
<dbReference type="InterPro" id="IPR012349">
    <property type="entry name" value="Split_barrel_FMN-bd"/>
</dbReference>
<keyword evidence="4" id="KW-1185">Reference proteome</keyword>
<organism evidence="3 4">
    <name type="scientific">Nonomuraea fuscirosea</name>
    <dbReference type="NCBI Taxonomy" id="1291556"/>
    <lineage>
        <taxon>Bacteria</taxon>
        <taxon>Bacillati</taxon>
        <taxon>Actinomycetota</taxon>
        <taxon>Actinomycetes</taxon>
        <taxon>Streptosporangiales</taxon>
        <taxon>Streptosporangiaceae</taxon>
        <taxon>Nonomuraea</taxon>
    </lineage>
</organism>
<dbReference type="Proteomes" id="UP000238312">
    <property type="component" value="Unassembled WGS sequence"/>
</dbReference>
<name>A0A2T0LQR2_9ACTN</name>
<dbReference type="AlphaFoldDB" id="A0A2T0LQR2"/>
<comment type="caution">
    <text evidence="3">The sequence shown here is derived from an EMBL/GenBank/DDBJ whole genome shotgun (WGS) entry which is preliminary data.</text>
</comment>
<dbReference type="RefSeq" id="WP_181308860.1">
    <property type="nucleotide sequence ID" value="NZ_PVNG01000047.1"/>
</dbReference>
<proteinExistence type="predicted"/>
<evidence type="ECO:0000256" key="1">
    <source>
        <dbReference type="SAM" id="MobiDB-lite"/>
    </source>
</evidence>
<feature type="region of interest" description="Disordered" evidence="1">
    <location>
        <begin position="114"/>
        <end position="134"/>
    </location>
</feature>
<evidence type="ECO:0000313" key="3">
    <source>
        <dbReference type="EMBL" id="PRX45722.1"/>
    </source>
</evidence>
<evidence type="ECO:0000259" key="2">
    <source>
        <dbReference type="Pfam" id="PF01243"/>
    </source>
</evidence>
<feature type="domain" description="Pyridoxamine 5'-phosphate oxidase N-terminal" evidence="2">
    <location>
        <begin position="141"/>
        <end position="256"/>
    </location>
</feature>
<dbReference type="EMBL" id="PVNG01000047">
    <property type="protein sequence ID" value="PRX45722.1"/>
    <property type="molecule type" value="Genomic_DNA"/>
</dbReference>
<sequence>MKELAELDDAARRMLDLAPLAGFGYRDADGRPRSTVVGGGPGFAVVESPTRFAFACDADASGPVSFVFLLPGVGETLRVNGSVAERSNGRIVIAVSQAYVHCARAILRSRLWKPSVTSDPPPATGTPARADITEGPLSGTEIAGFLAESPFAVVSSWDRDGGSDTSPRGDLPGFVQAIDGHTLVIPDRRGNKRADTFHNLLTDDGFAAALLIPGRTDVLHISGTALVTDDPDLLAGMALGSAVPAAALVVTVERAEVTPSRAVAAADLWDDAVRADAATRSELMALTTKQLGAAKPALRRPARVLAVFSRLLRRFMDASYRRALRKEGYGDDLPKH</sequence>
<accession>A0A2T0LQR2</accession>
<dbReference type="Gene3D" id="2.30.110.10">
    <property type="entry name" value="Electron Transport, Fmn-binding Protein, Chain A"/>
    <property type="match status" value="1"/>
</dbReference>
<protein>
    <recommendedName>
        <fullName evidence="2">Pyridoxamine 5'-phosphate oxidase N-terminal domain-containing protein</fullName>
    </recommendedName>
</protein>
<dbReference type="SUPFAM" id="SSF50475">
    <property type="entry name" value="FMN-binding split barrel"/>
    <property type="match status" value="2"/>
</dbReference>
<reference evidence="3 4" key="1">
    <citation type="submission" date="2018-03" db="EMBL/GenBank/DDBJ databases">
        <title>Genomic Encyclopedia of Type Strains, Phase III (KMG-III): the genomes of soil and plant-associated and newly described type strains.</title>
        <authorList>
            <person name="Whitman W."/>
        </authorList>
    </citation>
    <scope>NUCLEOTIDE SEQUENCE [LARGE SCALE GENOMIC DNA]</scope>
    <source>
        <strain evidence="3 4">CGMCC 4.7104</strain>
    </source>
</reference>
<dbReference type="InterPro" id="IPR011576">
    <property type="entry name" value="Pyridox_Oxase_N"/>
</dbReference>
<dbReference type="PANTHER" id="PTHR42815">
    <property type="entry name" value="FAD-BINDING, PUTATIVE (AFU_ORTHOLOGUE AFUA_6G07600)-RELATED"/>
    <property type="match status" value="1"/>
</dbReference>